<evidence type="ECO:0000256" key="2">
    <source>
        <dbReference type="ARBA" id="ARBA00022679"/>
    </source>
</evidence>
<dbReference type="Gene3D" id="1.10.510.10">
    <property type="entry name" value="Transferase(Phosphotransferase) domain 1"/>
    <property type="match status" value="1"/>
</dbReference>
<dbReference type="KEGG" id="dha:DEHA2C13134g"/>
<dbReference type="SUPFAM" id="SSF56112">
    <property type="entry name" value="Protein kinase-like (PK-like)"/>
    <property type="match status" value="1"/>
</dbReference>
<keyword evidence="2" id="KW-0808">Transferase</keyword>
<dbReference type="HOGENOM" id="CLU_000288_63_0_1"/>
<dbReference type="Pfam" id="PF00069">
    <property type="entry name" value="Pkinase"/>
    <property type="match status" value="1"/>
</dbReference>
<dbReference type="PANTHER" id="PTHR24345">
    <property type="entry name" value="SERINE/THREONINE-PROTEIN KINASE PLK"/>
    <property type="match status" value="1"/>
</dbReference>
<dbReference type="Proteomes" id="UP000000599">
    <property type="component" value="Chromosome C"/>
</dbReference>
<dbReference type="AlphaFoldDB" id="Q6BU72"/>
<proteinExistence type="predicted"/>
<keyword evidence="5" id="KW-0067">ATP-binding</keyword>
<dbReference type="GO" id="GO:0005634">
    <property type="term" value="C:nucleus"/>
    <property type="evidence" value="ECO:0007669"/>
    <property type="project" value="TreeGrafter"/>
</dbReference>
<dbReference type="STRING" id="284592.Q6BU72"/>
<dbReference type="InterPro" id="IPR011009">
    <property type="entry name" value="Kinase-like_dom_sf"/>
</dbReference>
<evidence type="ECO:0000259" key="6">
    <source>
        <dbReference type="PROSITE" id="PS50011"/>
    </source>
</evidence>
<feature type="domain" description="Protein kinase" evidence="6">
    <location>
        <begin position="25"/>
        <end position="305"/>
    </location>
</feature>
<dbReference type="PANTHER" id="PTHR24345:SF0">
    <property type="entry name" value="CELL CYCLE SERINE_THREONINE-PROTEIN KINASE CDC5_MSD2"/>
    <property type="match status" value="1"/>
</dbReference>
<dbReference type="InterPro" id="IPR008271">
    <property type="entry name" value="Ser/Thr_kinase_AS"/>
</dbReference>
<dbReference type="EMBL" id="CR382135">
    <property type="protein sequence ID" value="CAG86323.2"/>
    <property type="molecule type" value="Genomic_DNA"/>
</dbReference>
<protein>
    <submittedName>
        <fullName evidence="7">DEHA2C13134p</fullName>
    </submittedName>
</protein>
<dbReference type="PROSITE" id="PS00108">
    <property type="entry name" value="PROTEIN_KINASE_ST"/>
    <property type="match status" value="1"/>
</dbReference>
<gene>
    <name evidence="7" type="ordered locus">DEHA2C13134g</name>
</gene>
<evidence type="ECO:0000256" key="3">
    <source>
        <dbReference type="ARBA" id="ARBA00022741"/>
    </source>
</evidence>
<dbReference type="InParanoid" id="Q6BU72"/>
<dbReference type="RefSeq" id="XP_458247.2">
    <property type="nucleotide sequence ID" value="XM_458247.1"/>
</dbReference>
<dbReference type="GO" id="GO:0004674">
    <property type="term" value="F:protein serine/threonine kinase activity"/>
    <property type="evidence" value="ECO:0007669"/>
    <property type="project" value="UniProtKB-KW"/>
</dbReference>
<evidence type="ECO:0000256" key="4">
    <source>
        <dbReference type="ARBA" id="ARBA00022777"/>
    </source>
</evidence>
<accession>Q6BU72</accession>
<dbReference type="VEuPathDB" id="FungiDB:DEHA2C13134g"/>
<dbReference type="OrthoDB" id="4062651at2759"/>
<evidence type="ECO:0000313" key="7">
    <source>
        <dbReference type="EMBL" id="CAG86323.2"/>
    </source>
</evidence>
<keyword evidence="8" id="KW-1185">Reference proteome</keyword>
<keyword evidence="4" id="KW-0418">Kinase</keyword>
<dbReference type="eggNOG" id="KOG0590">
    <property type="taxonomic scope" value="Eukaryota"/>
</dbReference>
<dbReference type="GeneID" id="2900125"/>
<keyword evidence="3" id="KW-0547">Nucleotide-binding</keyword>
<sequence>MEDLGRRKHGEMTTGKGRLKISWRDEKVEKIGEGVSGYIDLYQSRSTSDRYVVKTYHCREKYETKVEYQKRVLHEYNILRGLQNGHVIEVYKEEVSWFGATVRIYMEAGTADLYKILKDKKSEARNTKEMLCLWKQLCYGIDYLHNTAKICHRDLKLNNLVLDSHTGMLKMIDLATAFEFSRDPDTGAYGDREYEAIGLVGSNSYMAPETVQQFHYDGKKADIWSVGIILFYMLNAKFPWKSARLTDRKYVAYCNHDGTKNATESGFATISQYLPPESHDLVGRILEAKPQERASISDCLKDEWFNKLGVCDDSTCGLDHTILAQGV</sequence>
<dbReference type="InterPro" id="IPR000719">
    <property type="entry name" value="Prot_kinase_dom"/>
</dbReference>
<dbReference type="Gene3D" id="3.30.200.20">
    <property type="entry name" value="Phosphorylase Kinase, domain 1"/>
    <property type="match status" value="1"/>
</dbReference>
<dbReference type="GO" id="GO:0005524">
    <property type="term" value="F:ATP binding"/>
    <property type="evidence" value="ECO:0007669"/>
    <property type="project" value="UniProtKB-KW"/>
</dbReference>
<dbReference type="SMART" id="SM00220">
    <property type="entry name" value="S_TKc"/>
    <property type="match status" value="1"/>
</dbReference>
<evidence type="ECO:0000256" key="1">
    <source>
        <dbReference type="ARBA" id="ARBA00022527"/>
    </source>
</evidence>
<dbReference type="PROSITE" id="PS50011">
    <property type="entry name" value="PROTEIN_KINASE_DOM"/>
    <property type="match status" value="1"/>
</dbReference>
<keyword evidence="1" id="KW-0723">Serine/threonine-protein kinase</keyword>
<name>Q6BU72_DEBHA</name>
<evidence type="ECO:0000256" key="5">
    <source>
        <dbReference type="ARBA" id="ARBA00022840"/>
    </source>
</evidence>
<organism evidence="7 8">
    <name type="scientific">Debaryomyces hansenii (strain ATCC 36239 / CBS 767 / BCRC 21394 / JCM 1990 / NBRC 0083 / IGC 2968)</name>
    <name type="common">Yeast</name>
    <name type="synonym">Torulaspora hansenii</name>
    <dbReference type="NCBI Taxonomy" id="284592"/>
    <lineage>
        <taxon>Eukaryota</taxon>
        <taxon>Fungi</taxon>
        <taxon>Dikarya</taxon>
        <taxon>Ascomycota</taxon>
        <taxon>Saccharomycotina</taxon>
        <taxon>Pichiomycetes</taxon>
        <taxon>Debaryomycetaceae</taxon>
        <taxon>Debaryomyces</taxon>
    </lineage>
</organism>
<dbReference type="OMA" id="LCIWKQI"/>
<evidence type="ECO:0000313" key="8">
    <source>
        <dbReference type="Proteomes" id="UP000000599"/>
    </source>
</evidence>
<reference evidence="7 8" key="1">
    <citation type="journal article" date="2004" name="Nature">
        <title>Genome evolution in yeasts.</title>
        <authorList>
            <consortium name="Genolevures"/>
            <person name="Dujon B."/>
            <person name="Sherman D."/>
            <person name="Fischer G."/>
            <person name="Durrens P."/>
            <person name="Casaregola S."/>
            <person name="Lafontaine I."/>
            <person name="de Montigny J."/>
            <person name="Marck C."/>
            <person name="Neuveglise C."/>
            <person name="Talla E."/>
            <person name="Goffard N."/>
            <person name="Frangeul L."/>
            <person name="Aigle M."/>
            <person name="Anthouard V."/>
            <person name="Babour A."/>
            <person name="Barbe V."/>
            <person name="Barnay S."/>
            <person name="Blanchin S."/>
            <person name="Beckerich J.M."/>
            <person name="Beyne E."/>
            <person name="Bleykasten C."/>
            <person name="Boisrame A."/>
            <person name="Boyer J."/>
            <person name="Cattolico L."/>
            <person name="Confanioleri F."/>
            <person name="de Daruvar A."/>
            <person name="Despons L."/>
            <person name="Fabre E."/>
            <person name="Fairhead C."/>
            <person name="Ferry-Dumazet H."/>
            <person name="Groppi A."/>
            <person name="Hantraye F."/>
            <person name="Hennequin C."/>
            <person name="Jauniaux N."/>
            <person name="Joyet P."/>
            <person name="Kachouri R."/>
            <person name="Kerrest A."/>
            <person name="Koszul R."/>
            <person name="Lemaire M."/>
            <person name="Lesur I."/>
            <person name="Ma L."/>
            <person name="Muller H."/>
            <person name="Nicaud J.M."/>
            <person name="Nikolski M."/>
            <person name="Oztas S."/>
            <person name="Ozier-Kalogeropoulos O."/>
            <person name="Pellenz S."/>
            <person name="Potier S."/>
            <person name="Richard G.F."/>
            <person name="Straub M.L."/>
            <person name="Suleau A."/>
            <person name="Swennene D."/>
            <person name="Tekaia F."/>
            <person name="Wesolowski-Louvel M."/>
            <person name="Westhof E."/>
            <person name="Wirth B."/>
            <person name="Zeniou-Meyer M."/>
            <person name="Zivanovic I."/>
            <person name="Bolotin-Fukuhara M."/>
            <person name="Thierry A."/>
            <person name="Bouchier C."/>
            <person name="Caudron B."/>
            <person name="Scarpelli C."/>
            <person name="Gaillardin C."/>
            <person name="Weissenbach J."/>
            <person name="Wincker P."/>
            <person name="Souciet J.L."/>
        </authorList>
    </citation>
    <scope>NUCLEOTIDE SEQUENCE [LARGE SCALE GENOMIC DNA]</scope>
    <source>
        <strain evidence="8">ATCC 36239 / CBS 767 / BCRC 21394 / JCM 1990 / NBRC 0083 / IGC 2968</strain>
    </source>
</reference>